<proteinExistence type="predicted"/>
<accession>A0A1C7LLE5</accession>
<dbReference type="AlphaFoldDB" id="A0A1C7LLE5"/>
<organism evidence="1 2">
    <name type="scientific">Grifola frondosa</name>
    <name type="common">Maitake</name>
    <name type="synonym">Polyporus frondosus</name>
    <dbReference type="NCBI Taxonomy" id="5627"/>
    <lineage>
        <taxon>Eukaryota</taxon>
        <taxon>Fungi</taxon>
        <taxon>Dikarya</taxon>
        <taxon>Basidiomycota</taxon>
        <taxon>Agaricomycotina</taxon>
        <taxon>Agaricomycetes</taxon>
        <taxon>Polyporales</taxon>
        <taxon>Grifolaceae</taxon>
        <taxon>Grifola</taxon>
    </lineage>
</organism>
<protein>
    <submittedName>
        <fullName evidence="1">Uncharacterized protein</fullName>
    </submittedName>
</protein>
<sequence>MPSEYLLPPSALFSTRTTFATSSRSTTSDILLVSKRWLRVATPQLYECIILRTNSQASTLSSVLKSTPHFGEWVRRLRIEAGYQDVFSLLSSGIIVNVETLYFLVDAIEVDVDESGIHLALSNISPSHVLIDSPSRWWFDDGPLSFVQPLLGSIAKWTSLSRVDTSDLFSYIWFASLYSLVNAYFGGRPCPIQQFAAEALVAMDLWNKATEPIQRVLRFGSLENPTMPGDDVMSVHHPELPDDIWSHVFVFAMHSEAEVSSLQSDGDSRLTSRKDIITSTLLSILSVCKCFHRLARAFIQNVDFTRHVATTIQQSDLGDKFTSLVTLSLSLPHKRLEVNISPSVFYSLGCLRSFQVRGGCTEWSDSDVLHYALPGLRRLDIVGCGRTLVALFAEMILPSLTYAASSENLVYEDSRHVPQCDGAHHIESYCSPLSPFRVTGEDLFDIKAYLASKCKHTELLHHKCGLDTILRWCLARDQEYLSALTDVCITKDFVWPWNEQESSRTPWQGFARKLAKNNIALLDGNGIMWRRI</sequence>
<dbReference type="Proteomes" id="UP000092993">
    <property type="component" value="Unassembled WGS sequence"/>
</dbReference>
<name>A0A1C7LLE5_GRIFR</name>
<dbReference type="EMBL" id="LUGG01000044">
    <property type="protein sequence ID" value="OBZ65378.1"/>
    <property type="molecule type" value="Genomic_DNA"/>
</dbReference>
<gene>
    <name evidence="1" type="ORF">A0H81_14529</name>
</gene>
<keyword evidence="2" id="KW-1185">Reference proteome</keyword>
<comment type="caution">
    <text evidence="1">The sequence shown here is derived from an EMBL/GenBank/DDBJ whole genome shotgun (WGS) entry which is preliminary data.</text>
</comment>
<evidence type="ECO:0000313" key="2">
    <source>
        <dbReference type="Proteomes" id="UP000092993"/>
    </source>
</evidence>
<dbReference type="OrthoDB" id="2786563at2759"/>
<reference evidence="1 2" key="1">
    <citation type="submission" date="2016-03" db="EMBL/GenBank/DDBJ databases">
        <title>Whole genome sequencing of Grifola frondosa 9006-11.</title>
        <authorList>
            <person name="Min B."/>
            <person name="Park H."/>
            <person name="Kim J.-G."/>
            <person name="Cho H."/>
            <person name="Oh Y.-L."/>
            <person name="Kong W.-S."/>
            <person name="Choi I.-G."/>
        </authorList>
    </citation>
    <scope>NUCLEOTIDE SEQUENCE [LARGE SCALE GENOMIC DNA]</scope>
    <source>
        <strain evidence="1 2">9006-11</strain>
    </source>
</reference>
<evidence type="ECO:0000313" key="1">
    <source>
        <dbReference type="EMBL" id="OBZ65378.1"/>
    </source>
</evidence>